<protein>
    <submittedName>
        <fullName evidence="2">Phage holin family protein</fullName>
    </submittedName>
</protein>
<dbReference type="InterPro" id="IPR007165">
    <property type="entry name" value="Phage_holin_4_2"/>
</dbReference>
<keyword evidence="1" id="KW-0472">Membrane</keyword>
<keyword evidence="3" id="KW-1185">Reference proteome</keyword>
<comment type="caution">
    <text evidence="2">The sequence shown here is derived from an EMBL/GenBank/DDBJ whole genome shotgun (WGS) entry which is preliminary data.</text>
</comment>
<dbReference type="AlphaFoldDB" id="A0A6C2C2G5"/>
<sequence length="121" mass="13265">MKFKRMHFLQRLIINAITLLALAGFFSQGLHIDSIFTAFMAALILGVLNALVRPVLQLLALPLTILTFGIFGLIVNGAVLWMTAALVGSGFRFASFGWAVLISIVMWLVNLIVSSFLARND</sequence>
<feature type="transmembrane region" description="Helical" evidence="1">
    <location>
        <begin position="59"/>
        <end position="84"/>
    </location>
</feature>
<reference evidence="2 3" key="1">
    <citation type="submission" date="2019-01" db="EMBL/GenBank/DDBJ databases">
        <title>Weissella sp. nov., a novel lactic acid bacterium isolated from animal feces.</title>
        <authorList>
            <person name="Wang L.-T."/>
        </authorList>
    </citation>
    <scope>NUCLEOTIDE SEQUENCE [LARGE SCALE GENOMIC DNA]</scope>
    <source>
        <strain evidence="2 3">8H-2</strain>
    </source>
</reference>
<feature type="transmembrane region" description="Helical" evidence="1">
    <location>
        <begin position="12"/>
        <end position="29"/>
    </location>
</feature>
<dbReference type="OrthoDB" id="7205479at2"/>
<feature type="transmembrane region" description="Helical" evidence="1">
    <location>
        <begin position="96"/>
        <end position="118"/>
    </location>
</feature>
<accession>A0A6C2C2G5</accession>
<dbReference type="PANTHER" id="PTHR37309">
    <property type="entry name" value="SLR0284 PROTEIN"/>
    <property type="match status" value="1"/>
</dbReference>
<keyword evidence="1" id="KW-1133">Transmembrane helix</keyword>
<organism evidence="2 3">
    <name type="scientific">Weissella muntiaci</name>
    <dbReference type="NCBI Taxonomy" id="2508881"/>
    <lineage>
        <taxon>Bacteria</taxon>
        <taxon>Bacillati</taxon>
        <taxon>Bacillota</taxon>
        <taxon>Bacilli</taxon>
        <taxon>Lactobacillales</taxon>
        <taxon>Lactobacillaceae</taxon>
        <taxon>Weissella</taxon>
    </lineage>
</organism>
<name>A0A6C2C2G5_9LACO</name>
<dbReference type="Pfam" id="PF04020">
    <property type="entry name" value="Phage_holin_4_2"/>
    <property type="match status" value="1"/>
</dbReference>
<evidence type="ECO:0000313" key="2">
    <source>
        <dbReference type="EMBL" id="TYC47972.1"/>
    </source>
</evidence>
<keyword evidence="1" id="KW-0812">Transmembrane</keyword>
<dbReference type="PANTHER" id="PTHR37309:SF1">
    <property type="entry name" value="SLR0284 PROTEIN"/>
    <property type="match status" value="1"/>
</dbReference>
<evidence type="ECO:0000313" key="3">
    <source>
        <dbReference type="Proteomes" id="UP000371977"/>
    </source>
</evidence>
<gene>
    <name evidence="2" type="ORF">ESZ50_10555</name>
</gene>
<feature type="transmembrane region" description="Helical" evidence="1">
    <location>
        <begin position="35"/>
        <end position="52"/>
    </location>
</feature>
<dbReference type="EMBL" id="SDGZ01000026">
    <property type="protein sequence ID" value="TYC47972.1"/>
    <property type="molecule type" value="Genomic_DNA"/>
</dbReference>
<evidence type="ECO:0000256" key="1">
    <source>
        <dbReference type="SAM" id="Phobius"/>
    </source>
</evidence>
<dbReference type="Proteomes" id="UP000371977">
    <property type="component" value="Unassembled WGS sequence"/>
</dbReference>
<proteinExistence type="predicted"/>